<dbReference type="PROSITE" id="PS00119">
    <property type="entry name" value="PA2_ASP"/>
    <property type="match status" value="1"/>
</dbReference>
<dbReference type="InterPro" id="IPR033113">
    <property type="entry name" value="PLA2_histidine"/>
</dbReference>
<dbReference type="PANTHER" id="PTHR11716">
    <property type="entry name" value="PHOSPHOLIPASE A2 FAMILY MEMBER"/>
    <property type="match status" value="1"/>
</dbReference>
<evidence type="ECO:0000259" key="15">
    <source>
        <dbReference type="SMART" id="SM00085"/>
    </source>
</evidence>
<feature type="active site" evidence="10">
    <location>
        <position position="336"/>
    </location>
</feature>
<dbReference type="PANTHER" id="PTHR11716:SF10">
    <property type="entry name" value="PHOSPHOLIPASE A2 GROUP V"/>
    <property type="match status" value="1"/>
</dbReference>
<keyword evidence="4 12" id="KW-1015">Disulfide bond</keyword>
<evidence type="ECO:0000256" key="2">
    <source>
        <dbReference type="ARBA" id="ARBA00007056"/>
    </source>
</evidence>
<comment type="catalytic activity">
    <reaction evidence="8">
        <text>1-hexadecanoyl-2-(9Z-octadecenoyl)-sn-glycero-3-phosphocholine + H2O = 1-hexadecanoyl-sn-glycero-3-phosphocholine + (9Z)-octadecenoate + H(+)</text>
        <dbReference type="Rhea" id="RHEA:38779"/>
        <dbReference type="ChEBI" id="CHEBI:15377"/>
        <dbReference type="ChEBI" id="CHEBI:15378"/>
        <dbReference type="ChEBI" id="CHEBI:30823"/>
        <dbReference type="ChEBI" id="CHEBI:72998"/>
        <dbReference type="ChEBI" id="CHEBI:73001"/>
    </reaction>
    <physiologicalReaction direction="left-to-right" evidence="8">
        <dbReference type="Rhea" id="RHEA:38780"/>
    </physiologicalReaction>
</comment>
<dbReference type="Ensembl" id="ENSEAST00005041377.1">
    <property type="protein sequence ID" value="ENSEASP00005045417.1"/>
    <property type="gene ID" value="ENSEASG00005026396.1"/>
</dbReference>
<dbReference type="PROSITE" id="PS00118">
    <property type="entry name" value="PA2_HIS"/>
    <property type="match status" value="1"/>
</dbReference>
<dbReference type="AlphaFoldDB" id="A0A9L0J5W7"/>
<reference evidence="16" key="2">
    <citation type="submission" date="2025-08" db="UniProtKB">
        <authorList>
            <consortium name="Ensembl"/>
        </authorList>
    </citation>
    <scope>IDENTIFICATION</scope>
</reference>
<evidence type="ECO:0000256" key="4">
    <source>
        <dbReference type="ARBA" id="ARBA00023157"/>
    </source>
</evidence>
<dbReference type="InterPro" id="IPR033112">
    <property type="entry name" value="PLA2_Asp_AS"/>
</dbReference>
<feature type="disulfide bond" evidence="12">
    <location>
        <begin position="322"/>
        <end position="333"/>
    </location>
</feature>
<comment type="subcellular location">
    <subcellularLocation>
        <location evidence="1 14">Secreted</location>
    </subcellularLocation>
</comment>
<dbReference type="FunFam" id="1.20.90.10:FF:000001">
    <property type="entry name" value="Basic phospholipase A2 homolog"/>
    <property type="match status" value="1"/>
</dbReference>
<dbReference type="InterPro" id="IPR036444">
    <property type="entry name" value="PLipase_A2_dom_sf"/>
</dbReference>
<dbReference type="PRINTS" id="PR00389">
    <property type="entry name" value="PHPHLIPASEA2"/>
</dbReference>
<keyword evidence="11 14" id="KW-0106">Calcium</keyword>
<gene>
    <name evidence="16" type="primary">PLA2G5</name>
</gene>
<comment type="catalytic activity">
    <reaction evidence="9">
        <text>1-hexadecanoyl-2-(9Z,12Z-octadecadienoyl)-sn-glycero-3-phosphoethanolamine + H2O = 1-hexadecanoyl-sn-glycero-3-phosphoethanolamine + (9Z,12Z)-octadecadienoate + H(+)</text>
        <dbReference type="Rhea" id="RHEA:40815"/>
        <dbReference type="ChEBI" id="CHEBI:15377"/>
        <dbReference type="ChEBI" id="CHEBI:15378"/>
        <dbReference type="ChEBI" id="CHEBI:30245"/>
        <dbReference type="ChEBI" id="CHEBI:73004"/>
        <dbReference type="ChEBI" id="CHEBI:73008"/>
    </reaction>
    <physiologicalReaction direction="left-to-right" evidence="9">
        <dbReference type="Rhea" id="RHEA:40816"/>
    </physiologicalReaction>
</comment>
<feature type="disulfide bond" evidence="12">
    <location>
        <begin position="288"/>
        <end position="342"/>
    </location>
</feature>
<dbReference type="GO" id="GO:0050482">
    <property type="term" value="P:arachidonate secretion"/>
    <property type="evidence" value="ECO:0007669"/>
    <property type="project" value="InterPro"/>
</dbReference>
<evidence type="ECO:0000256" key="12">
    <source>
        <dbReference type="PIRSR" id="PIRSR601211-3"/>
    </source>
</evidence>
<comment type="cofactor">
    <cofactor evidence="11">
        <name>Ca(2+)</name>
        <dbReference type="ChEBI" id="CHEBI:29108"/>
    </cofactor>
    <text evidence="11">Binds 1 Ca(2+) ion per subunit.</text>
</comment>
<dbReference type="GO" id="GO:0006644">
    <property type="term" value="P:phospholipid metabolic process"/>
    <property type="evidence" value="ECO:0007669"/>
    <property type="project" value="InterPro"/>
</dbReference>
<dbReference type="GO" id="GO:0042130">
    <property type="term" value="P:negative regulation of T cell proliferation"/>
    <property type="evidence" value="ECO:0007669"/>
    <property type="project" value="TreeGrafter"/>
</dbReference>
<feature type="binding site" evidence="11">
    <location>
        <position position="276"/>
    </location>
    <ligand>
        <name>Ca(2+)</name>
        <dbReference type="ChEBI" id="CHEBI:29108"/>
    </ligand>
</feature>
<evidence type="ECO:0000256" key="13">
    <source>
        <dbReference type="RuleBase" id="RU003654"/>
    </source>
</evidence>
<evidence type="ECO:0000256" key="10">
    <source>
        <dbReference type="PIRSR" id="PIRSR601211-1"/>
    </source>
</evidence>
<dbReference type="GO" id="GO:0005543">
    <property type="term" value="F:phospholipid binding"/>
    <property type="evidence" value="ECO:0007669"/>
    <property type="project" value="TreeGrafter"/>
</dbReference>
<evidence type="ECO:0000313" key="16">
    <source>
        <dbReference type="Ensembl" id="ENSEASP00005045417.1"/>
    </source>
</evidence>
<dbReference type="GO" id="GO:0016042">
    <property type="term" value="P:lipid catabolic process"/>
    <property type="evidence" value="ECO:0007669"/>
    <property type="project" value="InterPro"/>
</dbReference>
<evidence type="ECO:0000256" key="9">
    <source>
        <dbReference type="ARBA" id="ARBA00049039"/>
    </source>
</evidence>
<proteinExistence type="inferred from homology"/>
<evidence type="ECO:0000256" key="3">
    <source>
        <dbReference type="ARBA" id="ARBA00022525"/>
    </source>
</evidence>
<protein>
    <recommendedName>
        <fullName evidence="14">Phospholipase A2</fullName>
        <ecNumber evidence="14">3.1.1.4</ecNumber>
    </recommendedName>
</protein>
<keyword evidence="3 14" id="KW-0964">Secreted</keyword>
<evidence type="ECO:0000313" key="17">
    <source>
        <dbReference type="Proteomes" id="UP000694387"/>
    </source>
</evidence>
<keyword evidence="11" id="KW-0479">Metal-binding</keyword>
<evidence type="ECO:0000256" key="8">
    <source>
        <dbReference type="ARBA" id="ARBA00048699"/>
    </source>
</evidence>
<feature type="binding site" evidence="11">
    <location>
        <position position="274"/>
    </location>
    <ligand>
        <name>Ca(2+)</name>
        <dbReference type="ChEBI" id="CHEBI:29108"/>
    </ligand>
</feature>
<sequence length="363" mass="40051">KPRQGVGAGAVHASFQSAYSAGSILSVVGRRGGVHPVYALRTRARKTFLKTGPQHHKGDKRNTRLGTICFSSAPPDPLYQSLPLSCFLFSLSGPCILHAGLCAGCANFHPSLLPPNLHLRILPVSLVTFGHFCGACNCVGGICGEKVLSHLYWGQYPTNAPLPPGTLWINSLRFLPHLFWLGLPSYCPSLERGAWGGAGVGSEWAMGASPDRHVMGCVFFSRSPEMKDLLMLAWFLACSVPAVPGSLLDLRSMIEKVTGKTALTNYGFYGCYCGWGGRGTPKDGTDWCCRVHDHCYEQLEEKGCHIRMQSYKYRFTRGLVTCELGPLCQVQLCACDRKLVYCLRRNLWSYNPRYQYFPNILCT</sequence>
<feature type="binding site" evidence="11">
    <location>
        <position position="293"/>
    </location>
    <ligand>
        <name>Ca(2+)</name>
        <dbReference type="ChEBI" id="CHEBI:29108"/>
    </ligand>
</feature>
<feature type="disulfide bond" evidence="12">
    <location>
        <begin position="295"/>
        <end position="335"/>
    </location>
</feature>
<dbReference type="GO" id="GO:0005509">
    <property type="term" value="F:calcium ion binding"/>
    <property type="evidence" value="ECO:0007669"/>
    <property type="project" value="InterPro"/>
</dbReference>
<reference evidence="16 17" key="1">
    <citation type="journal article" date="2020" name="Nat. Commun.">
        <title>Donkey genomes provide new insights into domestication and selection for coat color.</title>
        <authorList>
            <person name="Wang"/>
            <person name="C."/>
            <person name="Li"/>
            <person name="H."/>
            <person name="Guo"/>
            <person name="Y."/>
            <person name="Huang"/>
            <person name="J."/>
            <person name="Sun"/>
            <person name="Y."/>
            <person name="Min"/>
            <person name="J."/>
            <person name="Wang"/>
            <person name="J."/>
            <person name="Fang"/>
            <person name="X."/>
            <person name="Zhao"/>
            <person name="Z."/>
            <person name="Wang"/>
            <person name="S."/>
            <person name="Zhang"/>
            <person name="Y."/>
            <person name="Liu"/>
            <person name="Q."/>
            <person name="Jiang"/>
            <person name="Q."/>
            <person name="Wang"/>
            <person name="X."/>
            <person name="Guo"/>
            <person name="Y."/>
            <person name="Yang"/>
            <person name="C."/>
            <person name="Wang"/>
            <person name="Y."/>
            <person name="Tian"/>
            <person name="F."/>
            <person name="Zhuang"/>
            <person name="G."/>
            <person name="Fan"/>
            <person name="Y."/>
            <person name="Gao"/>
            <person name="Q."/>
            <person name="Li"/>
            <person name="Y."/>
            <person name="Ju"/>
            <person name="Z."/>
            <person name="Li"/>
            <person name="J."/>
            <person name="Li"/>
            <person name="R."/>
            <person name="Hou"/>
            <person name="M."/>
            <person name="Yang"/>
            <person name="G."/>
            <person name="Liu"/>
            <person name="G."/>
            <person name="Liu"/>
            <person name="W."/>
            <person name="Guo"/>
            <person name="J."/>
            <person name="Pan"/>
            <person name="S."/>
            <person name="Fan"/>
            <person name="G."/>
            <person name="Zhang"/>
            <person name="W."/>
            <person name="Zhang"/>
            <person name="R."/>
            <person name="Yu"/>
            <person name="J."/>
            <person name="Zhang"/>
            <person name="X."/>
            <person name="Yin"/>
            <person name="Q."/>
            <person name="Ji"/>
            <person name="C."/>
            <person name="Jin"/>
            <person name="Y."/>
            <person name="Yue"/>
            <person name="G."/>
            <person name="Liu"/>
            <person name="M."/>
            <person name="Xu"/>
            <person name="J."/>
            <person name="Liu"/>
            <person name="S."/>
            <person name="Jordana"/>
            <person name="J."/>
            <person name="Noce"/>
            <person name="A."/>
            <person name="Amills"/>
            <person name="M."/>
            <person name="Wu"/>
            <person name="D.D."/>
            <person name="Li"/>
            <person name="S."/>
            <person name="Zhou"/>
            <person name="X. and Zhong"/>
            <person name="J."/>
        </authorList>
    </citation>
    <scope>NUCLEOTIDE SEQUENCE [LARGE SCALE GENOMIC DNA]</scope>
</reference>
<dbReference type="EC" id="3.1.1.4" evidence="14"/>
<feature type="active site" evidence="10">
    <location>
        <position position="292"/>
    </location>
</feature>
<evidence type="ECO:0000256" key="5">
    <source>
        <dbReference type="ARBA" id="ARBA00048015"/>
    </source>
</evidence>
<dbReference type="GO" id="GO:0005576">
    <property type="term" value="C:extracellular region"/>
    <property type="evidence" value="ECO:0007669"/>
    <property type="project" value="UniProtKB-SubCell"/>
</dbReference>
<organism evidence="16 17">
    <name type="scientific">Equus asinus</name>
    <name type="common">Donkey</name>
    <name type="synonym">Equus africanus asinus</name>
    <dbReference type="NCBI Taxonomy" id="9793"/>
    <lineage>
        <taxon>Eukaryota</taxon>
        <taxon>Metazoa</taxon>
        <taxon>Chordata</taxon>
        <taxon>Craniata</taxon>
        <taxon>Vertebrata</taxon>
        <taxon>Euteleostomi</taxon>
        <taxon>Mammalia</taxon>
        <taxon>Eutheria</taxon>
        <taxon>Laurasiatheria</taxon>
        <taxon>Perissodactyla</taxon>
        <taxon>Equidae</taxon>
        <taxon>Equus</taxon>
    </lineage>
</organism>
<comment type="catalytic activity">
    <reaction evidence="7">
        <text>1,2-dihexadecanoyl-sn-glycero-3-phosphocholine + H2O = 1-hexadecanoyl-sn-glycero-3-phosphocholine + hexadecanoate + H(+)</text>
        <dbReference type="Rhea" id="RHEA:41223"/>
        <dbReference type="ChEBI" id="CHEBI:7896"/>
        <dbReference type="ChEBI" id="CHEBI:15377"/>
        <dbReference type="ChEBI" id="CHEBI:15378"/>
        <dbReference type="ChEBI" id="CHEBI:72998"/>
        <dbReference type="ChEBI" id="CHEBI:72999"/>
    </reaction>
    <physiologicalReaction direction="left-to-right" evidence="7">
        <dbReference type="Rhea" id="RHEA:41224"/>
    </physiologicalReaction>
</comment>
<dbReference type="Pfam" id="PF00068">
    <property type="entry name" value="Phospholip_A2_1"/>
    <property type="match status" value="1"/>
</dbReference>
<name>A0A9L0J5W7_EQUAS</name>
<evidence type="ECO:0000256" key="1">
    <source>
        <dbReference type="ARBA" id="ARBA00004613"/>
    </source>
</evidence>
<evidence type="ECO:0000256" key="6">
    <source>
        <dbReference type="ARBA" id="ARBA00048221"/>
    </source>
</evidence>
<reference evidence="16" key="3">
    <citation type="submission" date="2025-09" db="UniProtKB">
        <authorList>
            <consortium name="Ensembl"/>
        </authorList>
    </citation>
    <scope>IDENTIFICATION</scope>
</reference>
<keyword evidence="14" id="KW-0443">Lipid metabolism</keyword>
<dbReference type="GO" id="GO:0047498">
    <property type="term" value="F:calcium-dependent phospholipase A2 activity"/>
    <property type="evidence" value="ECO:0007669"/>
    <property type="project" value="TreeGrafter"/>
</dbReference>
<comment type="catalytic activity">
    <reaction evidence="5">
        <text>1-hexadecanoyl-2-(9Z-octadecenoyl)-sn-glycero-3-phospho-(1'-sn-glycerol) + H2O = 1-hexadecanoyl-sn-glycero-3-phospho-(1'-sn-glycerol) + (9Z)-octadecenoate + H(+)</text>
        <dbReference type="Rhea" id="RHEA:40919"/>
        <dbReference type="ChEBI" id="CHEBI:15377"/>
        <dbReference type="ChEBI" id="CHEBI:15378"/>
        <dbReference type="ChEBI" id="CHEBI:30823"/>
        <dbReference type="ChEBI" id="CHEBI:72841"/>
        <dbReference type="ChEBI" id="CHEBI:75158"/>
    </reaction>
    <physiologicalReaction direction="left-to-right" evidence="5">
        <dbReference type="Rhea" id="RHEA:40920"/>
    </physiologicalReaction>
</comment>
<keyword evidence="17" id="KW-1185">Reference proteome</keyword>
<dbReference type="SMART" id="SM00085">
    <property type="entry name" value="PA2c"/>
    <property type="match status" value="1"/>
</dbReference>
<dbReference type="CDD" id="cd00125">
    <property type="entry name" value="PLA2c"/>
    <property type="match status" value="1"/>
</dbReference>
<dbReference type="Gene3D" id="1.20.90.10">
    <property type="entry name" value="Phospholipase A2 domain"/>
    <property type="match status" value="1"/>
</dbReference>
<keyword evidence="14" id="KW-0378">Hydrolase</keyword>
<feature type="domain" description="Phospholipase A2-like central" evidence="15">
    <location>
        <begin position="246"/>
        <end position="363"/>
    </location>
</feature>
<feature type="binding site" evidence="11">
    <location>
        <position position="272"/>
    </location>
    <ligand>
        <name>Ca(2+)</name>
        <dbReference type="ChEBI" id="CHEBI:29108"/>
    </ligand>
</feature>
<feature type="disulfide bond" evidence="12">
    <location>
        <begin position="273"/>
        <end position="289"/>
    </location>
</feature>
<comment type="catalytic activity">
    <reaction evidence="14">
        <text>a 1,2-diacyl-sn-glycero-3-phosphocholine + H2O = a 1-acyl-sn-glycero-3-phosphocholine + a fatty acid + H(+)</text>
        <dbReference type="Rhea" id="RHEA:15801"/>
        <dbReference type="ChEBI" id="CHEBI:15377"/>
        <dbReference type="ChEBI" id="CHEBI:15378"/>
        <dbReference type="ChEBI" id="CHEBI:28868"/>
        <dbReference type="ChEBI" id="CHEBI:57643"/>
        <dbReference type="ChEBI" id="CHEBI:58168"/>
        <dbReference type="EC" id="3.1.1.4"/>
    </reaction>
</comment>
<evidence type="ECO:0000256" key="14">
    <source>
        <dbReference type="RuleBase" id="RU361236"/>
    </source>
</evidence>
<evidence type="ECO:0000256" key="11">
    <source>
        <dbReference type="PIRSR" id="PIRSR601211-2"/>
    </source>
</evidence>
<dbReference type="GeneTree" id="ENSGT00940000162222"/>
<accession>A0A9L0J5W7</accession>
<evidence type="ECO:0000256" key="7">
    <source>
        <dbReference type="ARBA" id="ARBA00048227"/>
    </source>
</evidence>
<dbReference type="Proteomes" id="UP000694387">
    <property type="component" value="Chromosome 5"/>
</dbReference>
<feature type="disulfide bond" evidence="12">
    <location>
        <begin position="304"/>
        <end position="328"/>
    </location>
</feature>
<dbReference type="InterPro" id="IPR001211">
    <property type="entry name" value="PLA2"/>
</dbReference>
<dbReference type="InterPro" id="IPR016090">
    <property type="entry name" value="PLA2-like_dom"/>
</dbReference>
<dbReference type="SUPFAM" id="SSF48619">
    <property type="entry name" value="Phospholipase A2, PLA2"/>
    <property type="match status" value="1"/>
</dbReference>
<comment type="catalytic activity">
    <reaction evidence="6">
        <text>N-hexadecanoyl-1,2-di-(9Z-octadecenoyl)-sn-glycero-3-phosphoethanolamine + H2O = N-hexadecanoyl-1-(9Z-octadecenoyl)-sn-glycero-3-phosphoethanolamine + (9Z)-octadecenoate + H(+)</text>
        <dbReference type="Rhea" id="RHEA:45424"/>
        <dbReference type="ChEBI" id="CHEBI:15377"/>
        <dbReference type="ChEBI" id="CHEBI:15378"/>
        <dbReference type="ChEBI" id="CHEBI:30823"/>
        <dbReference type="ChEBI" id="CHEBI:78097"/>
        <dbReference type="ChEBI" id="CHEBI:85217"/>
    </reaction>
    <physiologicalReaction direction="left-to-right" evidence="6">
        <dbReference type="Rhea" id="RHEA:45425"/>
    </physiologicalReaction>
</comment>
<comment type="similarity">
    <text evidence="2 13">Belongs to the phospholipase A2 family.</text>
</comment>